<dbReference type="Gene3D" id="3.40.50.620">
    <property type="entry name" value="HUPs"/>
    <property type="match status" value="1"/>
</dbReference>
<dbReference type="InterPro" id="IPR014729">
    <property type="entry name" value="Rossmann-like_a/b/a_fold"/>
</dbReference>
<evidence type="ECO:0000256" key="1">
    <source>
        <dbReference type="ARBA" id="ARBA00000085"/>
    </source>
</evidence>
<dbReference type="SMART" id="SM00388">
    <property type="entry name" value="HisKA"/>
    <property type="match status" value="1"/>
</dbReference>
<dbReference type="FunFam" id="3.40.50.300:FF:000483">
    <property type="entry name" value="Sensor histidine kinase KdpD"/>
    <property type="match status" value="1"/>
</dbReference>
<evidence type="ECO:0000259" key="16">
    <source>
        <dbReference type="PROSITE" id="PS50109"/>
    </source>
</evidence>
<dbReference type="SUPFAM" id="SSF55874">
    <property type="entry name" value="ATPase domain of HSP90 chaperone/DNA topoisomerase II/histidine kinase"/>
    <property type="match status" value="1"/>
</dbReference>
<dbReference type="OrthoDB" id="9806130at2"/>
<evidence type="ECO:0000256" key="4">
    <source>
        <dbReference type="ARBA" id="ARBA00022553"/>
    </source>
</evidence>
<dbReference type="AlphaFoldDB" id="A0A2R4WW68"/>
<dbReference type="CDD" id="cd00075">
    <property type="entry name" value="HATPase"/>
    <property type="match status" value="1"/>
</dbReference>
<accession>A0A2R4WW68</accession>
<keyword evidence="7" id="KW-0547">Nucleotide-binding</keyword>
<dbReference type="SMART" id="SM00387">
    <property type="entry name" value="HATPase_c"/>
    <property type="match status" value="1"/>
</dbReference>
<dbReference type="InterPro" id="IPR029016">
    <property type="entry name" value="GAF-like_dom_sf"/>
</dbReference>
<reference evidence="17 18" key="1">
    <citation type="submission" date="2018-04" db="EMBL/GenBank/DDBJ databases">
        <title>Methylobacterium sp. PR1016A genome.</title>
        <authorList>
            <person name="Park W."/>
        </authorList>
    </citation>
    <scope>NUCLEOTIDE SEQUENCE [LARGE SCALE GENOMIC DNA]</scope>
    <source>
        <strain evidence="17 18">PR1016A</strain>
    </source>
</reference>
<keyword evidence="12 15" id="KW-0472">Membrane</keyword>
<dbReference type="Pfam" id="PF02702">
    <property type="entry name" value="KdpD"/>
    <property type="match status" value="1"/>
</dbReference>
<evidence type="ECO:0000256" key="3">
    <source>
        <dbReference type="ARBA" id="ARBA00012438"/>
    </source>
</evidence>
<dbReference type="Gene3D" id="1.20.120.620">
    <property type="entry name" value="Backbone structure of the membrane domain of e. Coli histidine kinase receptor kdpd"/>
    <property type="match status" value="1"/>
</dbReference>
<dbReference type="InterPro" id="IPR052023">
    <property type="entry name" value="Histidine_kinase_KdpD"/>
</dbReference>
<evidence type="ECO:0000256" key="8">
    <source>
        <dbReference type="ARBA" id="ARBA00022777"/>
    </source>
</evidence>
<dbReference type="Gene3D" id="3.40.50.300">
    <property type="entry name" value="P-loop containing nucleotide triphosphate hydrolases"/>
    <property type="match status" value="1"/>
</dbReference>
<comment type="subcellular location">
    <subcellularLocation>
        <location evidence="2">Membrane</location>
        <topology evidence="2">Multi-pass membrane protein</topology>
    </subcellularLocation>
</comment>
<dbReference type="PRINTS" id="PR00344">
    <property type="entry name" value="BCTRLSENSOR"/>
</dbReference>
<dbReference type="Pfam" id="PF00512">
    <property type="entry name" value="HisKA"/>
    <property type="match status" value="1"/>
</dbReference>
<dbReference type="CDD" id="cd00082">
    <property type="entry name" value="HisKA"/>
    <property type="match status" value="1"/>
</dbReference>
<feature type="region of interest" description="Disordered" evidence="14">
    <location>
        <begin position="877"/>
        <end position="896"/>
    </location>
</feature>
<name>A0A2R4WW68_9HYPH</name>
<dbReference type="EC" id="2.7.13.3" evidence="3"/>
<proteinExistence type="predicted"/>
<dbReference type="Gene3D" id="3.30.565.10">
    <property type="entry name" value="Histidine kinase-like ATPase, C-terminal domain"/>
    <property type="match status" value="1"/>
</dbReference>
<dbReference type="FunFam" id="3.30.565.10:FF:000042">
    <property type="entry name" value="Two-component sensor histidine kinase KdpD"/>
    <property type="match status" value="1"/>
</dbReference>
<dbReference type="GO" id="GO:0005886">
    <property type="term" value="C:plasma membrane"/>
    <property type="evidence" value="ECO:0007669"/>
    <property type="project" value="TreeGrafter"/>
</dbReference>
<evidence type="ECO:0000256" key="10">
    <source>
        <dbReference type="ARBA" id="ARBA00022989"/>
    </source>
</evidence>
<evidence type="ECO:0000256" key="9">
    <source>
        <dbReference type="ARBA" id="ARBA00022840"/>
    </source>
</evidence>
<dbReference type="GO" id="GO:0005524">
    <property type="term" value="F:ATP binding"/>
    <property type="evidence" value="ECO:0007669"/>
    <property type="project" value="UniProtKB-KW"/>
</dbReference>
<keyword evidence="18" id="KW-1185">Reference proteome</keyword>
<keyword evidence="8 17" id="KW-0418">Kinase</keyword>
<dbReference type="PROSITE" id="PS50109">
    <property type="entry name" value="HIS_KIN"/>
    <property type="match status" value="1"/>
</dbReference>
<dbReference type="Proteomes" id="UP000244755">
    <property type="component" value="Chromosome 2"/>
</dbReference>
<dbReference type="SUPFAM" id="SSF52402">
    <property type="entry name" value="Adenine nucleotide alpha hydrolases-like"/>
    <property type="match status" value="1"/>
</dbReference>
<evidence type="ECO:0000256" key="7">
    <source>
        <dbReference type="ARBA" id="ARBA00022741"/>
    </source>
</evidence>
<evidence type="ECO:0000256" key="12">
    <source>
        <dbReference type="ARBA" id="ARBA00023136"/>
    </source>
</evidence>
<evidence type="ECO:0000313" key="17">
    <source>
        <dbReference type="EMBL" id="AWB25781.1"/>
    </source>
</evidence>
<dbReference type="InterPro" id="IPR036097">
    <property type="entry name" value="HisK_dim/P_sf"/>
</dbReference>
<dbReference type="PANTHER" id="PTHR45569:SF1">
    <property type="entry name" value="SENSOR PROTEIN KDPD"/>
    <property type="match status" value="1"/>
</dbReference>
<dbReference type="EMBL" id="CP028844">
    <property type="protein sequence ID" value="AWB25781.1"/>
    <property type="molecule type" value="Genomic_DNA"/>
</dbReference>
<evidence type="ECO:0000256" key="6">
    <source>
        <dbReference type="ARBA" id="ARBA00022692"/>
    </source>
</evidence>
<keyword evidence="11" id="KW-0902">Two-component regulatory system</keyword>
<gene>
    <name evidence="17" type="ORF">DA075_33675</name>
</gene>
<keyword evidence="10 15" id="KW-1133">Transmembrane helix</keyword>
<dbReference type="GO" id="GO:0005737">
    <property type="term" value="C:cytoplasm"/>
    <property type="evidence" value="ECO:0007669"/>
    <property type="project" value="UniProtKB-ARBA"/>
</dbReference>
<evidence type="ECO:0000256" key="2">
    <source>
        <dbReference type="ARBA" id="ARBA00004141"/>
    </source>
</evidence>
<organism evidence="17 18">
    <name type="scientific">Methylobacterium currus</name>
    <dbReference type="NCBI Taxonomy" id="2051553"/>
    <lineage>
        <taxon>Bacteria</taxon>
        <taxon>Pseudomonadati</taxon>
        <taxon>Pseudomonadota</taxon>
        <taxon>Alphaproteobacteria</taxon>
        <taxon>Hyphomicrobiales</taxon>
        <taxon>Methylobacteriaceae</taxon>
        <taxon>Methylobacterium</taxon>
    </lineage>
</organism>
<keyword evidence="9" id="KW-0067">ATP-binding</keyword>
<dbReference type="GO" id="GO:0042802">
    <property type="term" value="F:identical protein binding"/>
    <property type="evidence" value="ECO:0007669"/>
    <property type="project" value="UniProtKB-ARBA"/>
</dbReference>
<dbReference type="InterPro" id="IPR003661">
    <property type="entry name" value="HisK_dim/P_dom"/>
</dbReference>
<dbReference type="InterPro" id="IPR005467">
    <property type="entry name" value="His_kinase_dom"/>
</dbReference>
<dbReference type="Pfam" id="PF13493">
    <property type="entry name" value="DUF4118"/>
    <property type="match status" value="1"/>
</dbReference>
<dbReference type="InterPro" id="IPR004358">
    <property type="entry name" value="Sig_transdc_His_kin-like_C"/>
</dbReference>
<dbReference type="Pfam" id="PF02518">
    <property type="entry name" value="HATPase_c"/>
    <property type="match status" value="1"/>
</dbReference>
<keyword evidence="6 15" id="KW-0812">Transmembrane</keyword>
<dbReference type="SUPFAM" id="SSF55781">
    <property type="entry name" value="GAF domain-like"/>
    <property type="match status" value="1"/>
</dbReference>
<evidence type="ECO:0000256" key="11">
    <source>
        <dbReference type="ARBA" id="ARBA00023012"/>
    </source>
</evidence>
<comment type="catalytic activity">
    <reaction evidence="1">
        <text>ATP + protein L-histidine = ADP + protein N-phospho-L-histidine.</text>
        <dbReference type="EC" id="2.7.13.3"/>
    </reaction>
</comment>
<protein>
    <recommendedName>
        <fullName evidence="3">histidine kinase</fullName>
        <ecNumber evidence="3">2.7.13.3</ecNumber>
    </recommendedName>
</protein>
<dbReference type="PANTHER" id="PTHR45569">
    <property type="entry name" value="SENSOR PROTEIN KDPD"/>
    <property type="match status" value="1"/>
</dbReference>
<evidence type="ECO:0000256" key="14">
    <source>
        <dbReference type="SAM" id="MobiDB-lite"/>
    </source>
</evidence>
<dbReference type="InterPro" id="IPR025201">
    <property type="entry name" value="KdpD_TM"/>
</dbReference>
<keyword evidence="5" id="KW-0808">Transferase</keyword>
<comment type="function">
    <text evidence="13">Member of the two-component regulatory system KdpD/KdpE involved in the regulation of the kdp operon. KdpD may function as a membrane-associated protein kinase that phosphorylates KdpE in response to environmental signals.</text>
</comment>
<feature type="transmembrane region" description="Helical" evidence="15">
    <location>
        <begin position="473"/>
        <end position="493"/>
    </location>
</feature>
<dbReference type="InterPro" id="IPR038318">
    <property type="entry name" value="KdpD_sf"/>
</dbReference>
<sequence length="896" mass="98387">MNDQRPDPDALLEAVRGNAEHSKRGQLKIFFGACAGVGKTFAMLQAARQAQAEGVRVGIGIVETHGRKETEALIDGFAILPRKTLPGNGRPVTEFDLDGALASDYKLLVVDELAHTNVAGSRHAKRWQDVEELLDAGVDVYTALNVQHLDSLNDIVGGIIGIRVRETVPDRIFDSATDVVLVDLPPDDLLARMNAGKVYLPVSIERARQNFFRRGNLIALRELALRRVADRVNADVRTYRVSHAIKTVWPTQELLMVCVSADRSQEKLVREAGRLAQRLQAKWIVVHVDQPYQNNDARSREALLVIAKTAQSAGAEFANVPGQDITEAILDYARKRNATKLIIGNTARRRIFTFKRRLQERLARANPEIGLLLLSVDEVRATRRVRWIPEEPQTQIAALGIATLACGAATFLASQLVGFFDLSNVVMLFLVTTVFIALRLGRLAGAWASLLSVGCFDFFFVEPKLSFAVTDTQYIFTFALMMVVAVVISQLAARLRSEARVARAGERRASALARIARDLSSAIKIDQVVAICREALTPLFEARIILLVPDKNERLMPTEDPGLVDTSTAQWAFDHGQQAGLGTQTLSAAHALYLPLKASMAMRGVLAVVPVGAPLPDDPDDRRLLDACCSTIGLTLERIHFMEVAQETLVRMEGEKLRNALLSAVSHDLKTPLTAIRGLAETLEHRKELPVEDRSDLARSIRVQADELKRLVANLLDLARMQSEGVRLNKEWNSLSEIVGSAVLQSRAILEPRKVRTNLPADLPLIEADATLIERVLINLFDNAAKYTPRDSTINVRAGATADTMYLIVEDNGPGLPVRDPEMLFEPFARGQKESSVAGVGLGLALCRSIITAHGGSIRAEQRKPNGAAFEIRLPLGTPPAIESEPIHDQAAHSDR</sequence>
<dbReference type="InterPro" id="IPR036890">
    <property type="entry name" value="HATPase_C_sf"/>
</dbReference>
<feature type="transmembrane region" description="Helical" evidence="15">
    <location>
        <begin position="396"/>
        <end position="413"/>
    </location>
</feature>
<dbReference type="RefSeq" id="WP_099957416.1">
    <property type="nucleotide sequence ID" value="NZ_CP028844.1"/>
</dbReference>
<dbReference type="SUPFAM" id="SSF47384">
    <property type="entry name" value="Homodimeric domain of signal transducing histidine kinase"/>
    <property type="match status" value="1"/>
</dbReference>
<feature type="domain" description="Histidine kinase" evidence="16">
    <location>
        <begin position="664"/>
        <end position="878"/>
    </location>
</feature>
<dbReference type="GO" id="GO:0000155">
    <property type="term" value="F:phosphorelay sensor kinase activity"/>
    <property type="evidence" value="ECO:0007669"/>
    <property type="project" value="InterPro"/>
</dbReference>
<evidence type="ECO:0000313" key="18">
    <source>
        <dbReference type="Proteomes" id="UP000244755"/>
    </source>
</evidence>
<feature type="transmembrane region" description="Helical" evidence="15">
    <location>
        <begin position="443"/>
        <end position="461"/>
    </location>
</feature>
<dbReference type="KEGG" id="mee:DA075_33675"/>
<evidence type="ECO:0000256" key="5">
    <source>
        <dbReference type="ARBA" id="ARBA00022679"/>
    </source>
</evidence>
<evidence type="ECO:0000256" key="15">
    <source>
        <dbReference type="SAM" id="Phobius"/>
    </source>
</evidence>
<feature type="transmembrane region" description="Helical" evidence="15">
    <location>
        <begin position="419"/>
        <end position="438"/>
    </location>
</feature>
<dbReference type="InterPro" id="IPR003594">
    <property type="entry name" value="HATPase_dom"/>
</dbReference>
<evidence type="ECO:0000256" key="13">
    <source>
        <dbReference type="ARBA" id="ARBA00057300"/>
    </source>
</evidence>
<dbReference type="Gene3D" id="1.10.287.130">
    <property type="match status" value="1"/>
</dbReference>
<dbReference type="Gene3D" id="3.30.450.40">
    <property type="match status" value="1"/>
</dbReference>
<feature type="compositionally biased region" description="Basic and acidic residues" evidence="14">
    <location>
        <begin position="885"/>
        <end position="896"/>
    </location>
</feature>
<dbReference type="InterPro" id="IPR003852">
    <property type="entry name" value="Sig_transdc_His_kinase_KdpD_N"/>
</dbReference>
<keyword evidence="4" id="KW-0597">Phosphoprotein</keyword>
<dbReference type="InterPro" id="IPR027417">
    <property type="entry name" value="P-loop_NTPase"/>
</dbReference>